<evidence type="ECO:0000259" key="9">
    <source>
        <dbReference type="Pfam" id="PF01979"/>
    </source>
</evidence>
<sequence length="450" mass="48073">MYDVLIMGGLVVSGKAVTPAGIGIKDGKIAALLAPESRPEAGEVIDASGRYVFPGAIDSHAHLNDPGFTWREDFEHGTAAAAAGGCTTVVDMPLQNEPALTDGDIFERKLAAVSGKAHVDYAFWGGLVDSNLDQLAGLHEKGCVAFKSFIGPVSPDYVSLSYGEARQAMEIIHSFGGRAGFHCEDFSIIRHGEMLNKRAGRNGWQDFLDSRPVSAELTATQAVLDLAAETGCKVHICHVSHPKVAEAIAEAQRAGVDVTAETCGHYLSFTKEDVLKRGALFKCAPPLRSREAAEELWTYVESGVISSVGSDHSPCRADEKEGESVFDIWGGISGIQSTLQVVYSEGVVKRGYSPTLLARALSEGPAKTFGIYGQKGALQPGFDGDLVILDPDRVWEITADSLHYLNRISAFVGMKGKGLPVLTLVRGRIVARDGRVVGEKGYGQLVKRMG</sequence>
<evidence type="ECO:0000256" key="6">
    <source>
        <dbReference type="ARBA" id="ARBA00022723"/>
    </source>
</evidence>
<dbReference type="GO" id="GO:0006145">
    <property type="term" value="P:purine nucleobase catabolic process"/>
    <property type="evidence" value="ECO:0007669"/>
    <property type="project" value="TreeGrafter"/>
</dbReference>
<keyword evidence="6" id="KW-0479">Metal-binding</keyword>
<dbReference type="SUPFAM" id="SSF51338">
    <property type="entry name" value="Composite domain of metallo-dependent hydrolases"/>
    <property type="match status" value="1"/>
</dbReference>
<dbReference type="GO" id="GO:0005737">
    <property type="term" value="C:cytoplasm"/>
    <property type="evidence" value="ECO:0007669"/>
    <property type="project" value="TreeGrafter"/>
</dbReference>
<dbReference type="InterPro" id="IPR032466">
    <property type="entry name" value="Metal_Hydrolase"/>
</dbReference>
<evidence type="ECO:0000256" key="2">
    <source>
        <dbReference type="ARBA" id="ARBA00002368"/>
    </source>
</evidence>
<dbReference type="Pfam" id="PF01979">
    <property type="entry name" value="Amidohydro_1"/>
    <property type="match status" value="1"/>
</dbReference>
<evidence type="ECO:0000313" key="10">
    <source>
        <dbReference type="EMBL" id="MBC8531055.1"/>
    </source>
</evidence>
<keyword evidence="8" id="KW-0862">Zinc</keyword>
<keyword evidence="7 10" id="KW-0378">Hydrolase</keyword>
<dbReference type="NCBIfam" id="TIGR03178">
    <property type="entry name" value="allantoinase"/>
    <property type="match status" value="1"/>
</dbReference>
<dbReference type="GO" id="GO:0000256">
    <property type="term" value="P:allantoin catabolic process"/>
    <property type="evidence" value="ECO:0007669"/>
    <property type="project" value="InterPro"/>
</dbReference>
<dbReference type="FunFam" id="3.20.20.140:FF:000174">
    <property type="entry name" value="Dihydropyrimidinase-related protein 2"/>
    <property type="match status" value="1"/>
</dbReference>
<comment type="cofactor">
    <cofactor evidence="1">
        <name>Zn(2+)</name>
        <dbReference type="ChEBI" id="CHEBI:29105"/>
    </cofactor>
</comment>
<dbReference type="GO" id="GO:0050897">
    <property type="term" value="F:cobalt ion binding"/>
    <property type="evidence" value="ECO:0007669"/>
    <property type="project" value="InterPro"/>
</dbReference>
<accession>A0A926D279</accession>
<evidence type="ECO:0000256" key="3">
    <source>
        <dbReference type="ARBA" id="ARBA00008829"/>
    </source>
</evidence>
<comment type="similarity">
    <text evidence="4">Belongs to the metallo-dependent hydrolases superfamily. DHOase family. Class I DHOase subfamily.</text>
</comment>
<name>A0A926D279_9FIRM</name>
<comment type="similarity">
    <text evidence="3">Belongs to the metallo-dependent hydrolases superfamily. Hydantoinase/dihydropyrimidinase family.</text>
</comment>
<dbReference type="InterPro" id="IPR050138">
    <property type="entry name" value="DHOase/Allantoinase_Hydrolase"/>
</dbReference>
<dbReference type="Gene3D" id="2.30.40.10">
    <property type="entry name" value="Urease, subunit C, domain 1"/>
    <property type="match status" value="1"/>
</dbReference>
<dbReference type="PANTHER" id="PTHR43668">
    <property type="entry name" value="ALLANTOINASE"/>
    <property type="match status" value="1"/>
</dbReference>
<proteinExistence type="inferred from homology"/>
<dbReference type="EMBL" id="JACRSR010000001">
    <property type="protein sequence ID" value="MBC8531055.1"/>
    <property type="molecule type" value="Genomic_DNA"/>
</dbReference>
<dbReference type="GO" id="GO:0008270">
    <property type="term" value="F:zinc ion binding"/>
    <property type="evidence" value="ECO:0007669"/>
    <property type="project" value="InterPro"/>
</dbReference>
<comment type="function">
    <text evidence="2">Catalyzes the reversible cyclization of carbamoyl aspartate to dihydroorotate.</text>
</comment>
<dbReference type="InterPro" id="IPR002195">
    <property type="entry name" value="Dihydroorotase_CS"/>
</dbReference>
<evidence type="ECO:0000256" key="4">
    <source>
        <dbReference type="ARBA" id="ARBA00010286"/>
    </source>
</evidence>
<evidence type="ECO:0000256" key="8">
    <source>
        <dbReference type="ARBA" id="ARBA00022833"/>
    </source>
</evidence>
<feature type="domain" description="Amidohydrolase-related" evidence="9">
    <location>
        <begin position="51"/>
        <end position="430"/>
    </location>
</feature>
<gene>
    <name evidence="10" type="primary">allB</name>
    <name evidence="10" type="ORF">H8696_04245</name>
</gene>
<dbReference type="SUPFAM" id="SSF51556">
    <property type="entry name" value="Metallo-dependent hydrolases"/>
    <property type="match status" value="1"/>
</dbReference>
<reference evidence="10" key="1">
    <citation type="submission" date="2020-08" db="EMBL/GenBank/DDBJ databases">
        <title>Genome public.</title>
        <authorList>
            <person name="Liu C."/>
            <person name="Sun Q."/>
        </authorList>
    </citation>
    <scope>NUCLEOTIDE SEQUENCE</scope>
    <source>
        <strain evidence="10">NSJ-53</strain>
    </source>
</reference>
<protein>
    <submittedName>
        <fullName evidence="10">Allantoinase AllB</fullName>
        <ecNumber evidence="10">3.5.2.5</ecNumber>
    </submittedName>
</protein>
<comment type="caution">
    <text evidence="10">The sequence shown here is derived from an EMBL/GenBank/DDBJ whole genome shotgun (WGS) entry which is preliminary data.</text>
</comment>
<dbReference type="EC" id="3.5.2.5" evidence="10"/>
<comment type="subunit">
    <text evidence="5">Homotetramer.</text>
</comment>
<dbReference type="PANTHER" id="PTHR43668:SF4">
    <property type="entry name" value="ALLANTOINASE"/>
    <property type="match status" value="1"/>
</dbReference>
<dbReference type="Gene3D" id="3.20.20.140">
    <property type="entry name" value="Metal-dependent hydrolases"/>
    <property type="match status" value="1"/>
</dbReference>
<evidence type="ECO:0000313" key="11">
    <source>
        <dbReference type="Proteomes" id="UP000623172"/>
    </source>
</evidence>
<dbReference type="GO" id="GO:0004038">
    <property type="term" value="F:allantoinase activity"/>
    <property type="evidence" value="ECO:0007669"/>
    <property type="project" value="UniProtKB-EC"/>
</dbReference>
<dbReference type="InterPro" id="IPR011059">
    <property type="entry name" value="Metal-dep_hydrolase_composite"/>
</dbReference>
<evidence type="ECO:0000256" key="5">
    <source>
        <dbReference type="ARBA" id="ARBA00011881"/>
    </source>
</evidence>
<dbReference type="AlphaFoldDB" id="A0A926D279"/>
<keyword evidence="11" id="KW-1185">Reference proteome</keyword>
<evidence type="ECO:0000256" key="7">
    <source>
        <dbReference type="ARBA" id="ARBA00022801"/>
    </source>
</evidence>
<dbReference type="Proteomes" id="UP000623172">
    <property type="component" value="Unassembled WGS sequence"/>
</dbReference>
<dbReference type="InterPro" id="IPR006680">
    <property type="entry name" value="Amidohydro-rel"/>
</dbReference>
<dbReference type="RefSeq" id="WP_249315118.1">
    <property type="nucleotide sequence ID" value="NZ_JACRSR010000001.1"/>
</dbReference>
<dbReference type="InterPro" id="IPR017593">
    <property type="entry name" value="Allantoinase"/>
</dbReference>
<evidence type="ECO:0000256" key="1">
    <source>
        <dbReference type="ARBA" id="ARBA00001947"/>
    </source>
</evidence>
<organism evidence="10 11">
    <name type="scientific">Gehongia tenuis</name>
    <dbReference type="NCBI Taxonomy" id="2763655"/>
    <lineage>
        <taxon>Bacteria</taxon>
        <taxon>Bacillati</taxon>
        <taxon>Bacillota</taxon>
        <taxon>Clostridia</taxon>
        <taxon>Christensenellales</taxon>
        <taxon>Christensenellaceae</taxon>
        <taxon>Gehongia</taxon>
    </lineage>
</organism>
<dbReference type="PROSITE" id="PS00482">
    <property type="entry name" value="DIHYDROOROTASE_1"/>
    <property type="match status" value="1"/>
</dbReference>